<name>A0AA35L5B7_9SAUR</name>
<dbReference type="AlphaFoldDB" id="A0AA35L5B7"/>
<organism evidence="1 2">
    <name type="scientific">Podarcis lilfordi</name>
    <name type="common">Lilford's wall lizard</name>
    <dbReference type="NCBI Taxonomy" id="74358"/>
    <lineage>
        <taxon>Eukaryota</taxon>
        <taxon>Metazoa</taxon>
        <taxon>Chordata</taxon>
        <taxon>Craniata</taxon>
        <taxon>Vertebrata</taxon>
        <taxon>Euteleostomi</taxon>
        <taxon>Lepidosauria</taxon>
        <taxon>Squamata</taxon>
        <taxon>Bifurcata</taxon>
        <taxon>Unidentata</taxon>
        <taxon>Episquamata</taxon>
        <taxon>Laterata</taxon>
        <taxon>Lacertibaenia</taxon>
        <taxon>Lacertidae</taxon>
        <taxon>Podarcis</taxon>
    </lineage>
</organism>
<reference evidence="1" key="1">
    <citation type="submission" date="2022-12" db="EMBL/GenBank/DDBJ databases">
        <authorList>
            <person name="Alioto T."/>
            <person name="Alioto T."/>
            <person name="Gomez Garrido J."/>
        </authorList>
    </citation>
    <scope>NUCLEOTIDE SEQUENCE</scope>
</reference>
<keyword evidence="2" id="KW-1185">Reference proteome</keyword>
<evidence type="ECO:0000313" key="2">
    <source>
        <dbReference type="Proteomes" id="UP001178461"/>
    </source>
</evidence>
<feature type="non-terminal residue" evidence="1">
    <location>
        <position position="1"/>
    </location>
</feature>
<evidence type="ECO:0000313" key="1">
    <source>
        <dbReference type="EMBL" id="CAI5790112.1"/>
    </source>
</evidence>
<accession>A0AA35L5B7</accession>
<protein>
    <submittedName>
        <fullName evidence="1">Uncharacterized protein</fullName>
    </submittedName>
</protein>
<proteinExistence type="predicted"/>
<dbReference type="EMBL" id="OX395138">
    <property type="protein sequence ID" value="CAI5790112.1"/>
    <property type="molecule type" value="Genomic_DNA"/>
</dbReference>
<dbReference type="Proteomes" id="UP001178461">
    <property type="component" value="Chromosome 13"/>
</dbReference>
<gene>
    <name evidence="1" type="ORF">PODLI_1B010777</name>
</gene>
<sequence length="96" mass="11155">FQELESLQCMDEPEALPPQRLKRNHRRLTLIRIKQTAIFMLSVLHNAEFSTLHLKQPVSENADSRLFLDRNDENFIGVCVIDSTALQSGREMYLLL</sequence>